<dbReference type="Pfam" id="PF00651">
    <property type="entry name" value="BTB"/>
    <property type="match status" value="1"/>
</dbReference>
<dbReference type="Gene3D" id="3.30.710.10">
    <property type="entry name" value="Potassium Channel Kv1.1, Chain A"/>
    <property type="match status" value="1"/>
</dbReference>
<dbReference type="SUPFAM" id="SSF54695">
    <property type="entry name" value="POZ domain"/>
    <property type="match status" value="1"/>
</dbReference>
<dbReference type="InterPro" id="IPR000210">
    <property type="entry name" value="BTB/POZ_dom"/>
</dbReference>
<keyword evidence="6" id="KW-1185">Reference proteome</keyword>
<dbReference type="Proteomes" id="UP001209540">
    <property type="component" value="Unassembled WGS sequence"/>
</dbReference>
<evidence type="ECO:0000256" key="2">
    <source>
        <dbReference type="ARBA" id="ARBA00022737"/>
    </source>
</evidence>
<dbReference type="EMBL" id="JAIXMP010000023">
    <property type="protein sequence ID" value="KAI9255079.1"/>
    <property type="molecule type" value="Genomic_DNA"/>
</dbReference>
<keyword evidence="2" id="KW-0677">Repeat</keyword>
<dbReference type="InterPro" id="IPR011333">
    <property type="entry name" value="SKP1/BTB/POZ_sf"/>
</dbReference>
<dbReference type="AlphaFoldDB" id="A0AAD5PCY5"/>
<dbReference type="SMART" id="SM00225">
    <property type="entry name" value="BTB"/>
    <property type="match status" value="1"/>
</dbReference>
<evidence type="ECO:0000256" key="3">
    <source>
        <dbReference type="SAM" id="MobiDB-lite"/>
    </source>
</evidence>
<evidence type="ECO:0000259" key="4">
    <source>
        <dbReference type="PROSITE" id="PS50097"/>
    </source>
</evidence>
<feature type="region of interest" description="Disordered" evidence="3">
    <location>
        <begin position="377"/>
        <end position="396"/>
    </location>
</feature>
<dbReference type="PROSITE" id="PS50097">
    <property type="entry name" value="BTB"/>
    <property type="match status" value="1"/>
</dbReference>
<reference evidence="5" key="2">
    <citation type="submission" date="2023-02" db="EMBL/GenBank/DDBJ databases">
        <authorList>
            <consortium name="DOE Joint Genome Institute"/>
            <person name="Mondo S.J."/>
            <person name="Chang Y."/>
            <person name="Wang Y."/>
            <person name="Ahrendt S."/>
            <person name="Andreopoulos W."/>
            <person name="Barry K."/>
            <person name="Beard J."/>
            <person name="Benny G.L."/>
            <person name="Blankenship S."/>
            <person name="Bonito G."/>
            <person name="Cuomo C."/>
            <person name="Desiro A."/>
            <person name="Gervers K.A."/>
            <person name="Hundley H."/>
            <person name="Kuo A."/>
            <person name="LaButti K."/>
            <person name="Lang B.F."/>
            <person name="Lipzen A."/>
            <person name="O'Donnell K."/>
            <person name="Pangilinan J."/>
            <person name="Reynolds N."/>
            <person name="Sandor L."/>
            <person name="Smith M.W."/>
            <person name="Tsang A."/>
            <person name="Grigoriev I.V."/>
            <person name="Stajich J.E."/>
            <person name="Spatafora J.W."/>
        </authorList>
    </citation>
    <scope>NUCLEOTIDE SEQUENCE</scope>
    <source>
        <strain evidence="5">RSA 2281</strain>
    </source>
</reference>
<gene>
    <name evidence="5" type="ORF">BDA99DRAFT_442395</name>
</gene>
<feature type="region of interest" description="Disordered" evidence="3">
    <location>
        <begin position="564"/>
        <end position="586"/>
    </location>
</feature>
<organism evidence="5 6">
    <name type="scientific">Phascolomyces articulosus</name>
    <dbReference type="NCBI Taxonomy" id="60185"/>
    <lineage>
        <taxon>Eukaryota</taxon>
        <taxon>Fungi</taxon>
        <taxon>Fungi incertae sedis</taxon>
        <taxon>Mucoromycota</taxon>
        <taxon>Mucoromycotina</taxon>
        <taxon>Mucoromycetes</taxon>
        <taxon>Mucorales</taxon>
        <taxon>Lichtheimiaceae</taxon>
        <taxon>Phascolomyces</taxon>
    </lineage>
</organism>
<proteinExistence type="predicted"/>
<dbReference type="SUPFAM" id="SSF117281">
    <property type="entry name" value="Kelch motif"/>
    <property type="match status" value="1"/>
</dbReference>
<dbReference type="Gene3D" id="2.120.10.80">
    <property type="entry name" value="Kelch-type beta propeller"/>
    <property type="match status" value="1"/>
</dbReference>
<dbReference type="InterPro" id="IPR015915">
    <property type="entry name" value="Kelch-typ_b-propeller"/>
</dbReference>
<accession>A0AAD5PCY5</accession>
<feature type="region of interest" description="Disordered" evidence="3">
    <location>
        <begin position="1"/>
        <end position="25"/>
    </location>
</feature>
<evidence type="ECO:0000313" key="6">
    <source>
        <dbReference type="Proteomes" id="UP001209540"/>
    </source>
</evidence>
<dbReference type="Pfam" id="PF24681">
    <property type="entry name" value="Kelch_KLHDC2_KLHL20_DRC7"/>
    <property type="match status" value="1"/>
</dbReference>
<feature type="domain" description="BTB" evidence="4">
    <location>
        <begin position="372"/>
        <end position="452"/>
    </location>
</feature>
<feature type="compositionally biased region" description="Basic and acidic residues" evidence="3">
    <location>
        <begin position="378"/>
        <end position="389"/>
    </location>
</feature>
<protein>
    <recommendedName>
        <fullName evidence="4">BTB domain-containing protein</fullName>
    </recommendedName>
</protein>
<evidence type="ECO:0000256" key="1">
    <source>
        <dbReference type="ARBA" id="ARBA00022441"/>
    </source>
</evidence>
<reference evidence="5" key="1">
    <citation type="journal article" date="2022" name="IScience">
        <title>Evolution of zygomycete secretomes and the origins of terrestrial fungal ecologies.</title>
        <authorList>
            <person name="Chang Y."/>
            <person name="Wang Y."/>
            <person name="Mondo S."/>
            <person name="Ahrendt S."/>
            <person name="Andreopoulos W."/>
            <person name="Barry K."/>
            <person name="Beard J."/>
            <person name="Benny G.L."/>
            <person name="Blankenship S."/>
            <person name="Bonito G."/>
            <person name="Cuomo C."/>
            <person name="Desiro A."/>
            <person name="Gervers K.A."/>
            <person name="Hundley H."/>
            <person name="Kuo A."/>
            <person name="LaButti K."/>
            <person name="Lang B.F."/>
            <person name="Lipzen A."/>
            <person name="O'Donnell K."/>
            <person name="Pangilinan J."/>
            <person name="Reynolds N."/>
            <person name="Sandor L."/>
            <person name="Smith M.E."/>
            <person name="Tsang A."/>
            <person name="Grigoriev I.V."/>
            <person name="Stajich J.E."/>
            <person name="Spatafora J.W."/>
        </authorList>
    </citation>
    <scope>NUCLEOTIDE SEQUENCE</scope>
    <source>
        <strain evidence="5">RSA 2281</strain>
    </source>
</reference>
<feature type="compositionally biased region" description="Basic and acidic residues" evidence="3">
    <location>
        <begin position="576"/>
        <end position="586"/>
    </location>
</feature>
<keyword evidence="1" id="KW-0880">Kelch repeat</keyword>
<sequence length="586" mass="65716">MNNSTPGTPRSTHSPTRDLTPSSSNGIGTSFVKPFKTCGESLGPLVGSSLTVVGDSIYVFGGFDQYTDDVFNALYKLSLENHQWSRIIYTKGRLPAKRNDHTTTLWKTRNKLIVFGGNGEEDGRFFDDVAVLDLDTLTWWQPETFGVRPDGRMRHSATIYDDKLYIAGGLSSTQGTFADTLLVLDLNTWEWYPPIPFVRRSQHISFMYNKRLYLFGGFEEDMSRSNHLSFIDVDRHGVTHLEIDSPSAPSLTGQRFSQICGDQLVVAVTHSQTTTVSGDMPATGLWSLDLTSMQWQYRDMGTSFEGYNWCSFAMAEHETSFYLCGNGIDEEPDDYYAHVLRVDLKEYGIMPVPPPQLGTDLVGLLIQQSQSADFSIRSSKDVESSDPHGHSNGTNGGRYIRAHRLVLLARWPHFAHLLSSGMAESVSDTLTLPEPFVVLEAFVRFLYTDTLEDCLPPELIADLLVMANLYLLPRLLALCVRRLHSDMDTESVGKIYHCAGLAGQRGLQQNALHFMFERFGAVVRTQAFRQLPHDVLCQIWDETPLNAVLVSGNGGFMMDSRNGSYHRISDDEDREVDNRPDSPMEA</sequence>
<evidence type="ECO:0000313" key="5">
    <source>
        <dbReference type="EMBL" id="KAI9255079.1"/>
    </source>
</evidence>
<dbReference type="PANTHER" id="PTHR46093:SF18">
    <property type="entry name" value="FIBRONECTIN TYPE-III DOMAIN-CONTAINING PROTEIN"/>
    <property type="match status" value="1"/>
</dbReference>
<dbReference type="CDD" id="cd14733">
    <property type="entry name" value="BACK"/>
    <property type="match status" value="1"/>
</dbReference>
<dbReference type="CDD" id="cd18186">
    <property type="entry name" value="BTB_POZ_ZBTB_KLHL-like"/>
    <property type="match status" value="1"/>
</dbReference>
<name>A0AAD5PCY5_9FUNG</name>
<comment type="caution">
    <text evidence="5">The sequence shown here is derived from an EMBL/GenBank/DDBJ whole genome shotgun (WGS) entry which is preliminary data.</text>
</comment>
<dbReference type="PANTHER" id="PTHR46093">
    <property type="entry name" value="ACYL-COA-BINDING DOMAIN-CONTAINING PROTEIN 5"/>
    <property type="match status" value="1"/>
</dbReference>